<dbReference type="Gene3D" id="1.10.40.60">
    <property type="entry name" value="EpsJ-like"/>
    <property type="match status" value="1"/>
</dbReference>
<sequence length="348" mass="38507">MVLTRPGYVFPLTLGVIAILAVLIAAAYAVHESASGSVRQWVDRQALERDLHSAEVHVLHTFLAEPMGWDAVHVGGVPSLDPDYPDFVVEGEKVSLRGQPYRVVLDGREMMVRIIAVAGLISIDTTRPGSVSAFLVTQGLDLAEASRLEARLYDYEDDDDLRRLGGAEADDYPDGRAPANTYLRRASELCAVLGWDQLDLCRQPVLFDLYANIVPGTPMSPAFMPDHVASVLIDREREREVALERLQAGQALTFADLFLPGWDSVHYDEFGYGPAGSEFLFLTQEAAGTLIRVARIRLTYGAFEAPYERMFEFLTGGEQVEAAFRIDDPGELADFPATQPQSRQGFRR</sequence>
<dbReference type="Pfam" id="PF21687">
    <property type="entry name" value="T2SSK_1st"/>
    <property type="match status" value="1"/>
</dbReference>
<accession>A0A3T0E7A3</accession>
<dbReference type="AlphaFoldDB" id="A0A3T0E7A3"/>
<dbReference type="InterPro" id="IPR038072">
    <property type="entry name" value="GspK_central_sf"/>
</dbReference>
<dbReference type="EMBL" id="CP018911">
    <property type="protein sequence ID" value="AZU03107.1"/>
    <property type="molecule type" value="Genomic_DNA"/>
</dbReference>
<keyword evidence="2" id="KW-1185">Reference proteome</keyword>
<dbReference type="Proteomes" id="UP000286954">
    <property type="component" value="Chromosome"/>
</dbReference>
<organism evidence="1 2">
    <name type="scientific">Glycocaulis alkaliphilus</name>
    <dbReference type="NCBI Taxonomy" id="1434191"/>
    <lineage>
        <taxon>Bacteria</taxon>
        <taxon>Pseudomonadati</taxon>
        <taxon>Pseudomonadota</taxon>
        <taxon>Alphaproteobacteria</taxon>
        <taxon>Maricaulales</taxon>
        <taxon>Maricaulaceae</taxon>
        <taxon>Glycocaulis</taxon>
    </lineage>
</organism>
<dbReference type="InterPro" id="IPR049031">
    <property type="entry name" value="T2SSK_SAM-like_1st"/>
</dbReference>
<dbReference type="RefSeq" id="WP_127565527.1">
    <property type="nucleotide sequence ID" value="NZ_BMFB01000002.1"/>
</dbReference>
<dbReference type="SUPFAM" id="SSF158544">
    <property type="entry name" value="GspK insert domain-like"/>
    <property type="match status" value="1"/>
</dbReference>
<evidence type="ECO:0000313" key="1">
    <source>
        <dbReference type="EMBL" id="AZU03107.1"/>
    </source>
</evidence>
<proteinExistence type="predicted"/>
<name>A0A3T0E7A3_9PROT</name>
<protein>
    <submittedName>
        <fullName evidence="1">Uncharacterized protein</fullName>
    </submittedName>
</protein>
<dbReference type="OrthoDB" id="7632501at2"/>
<gene>
    <name evidence="1" type="ORF">X907_0560</name>
</gene>
<dbReference type="KEGG" id="gak:X907_0560"/>
<reference evidence="1 2" key="1">
    <citation type="submission" date="2016-12" db="EMBL/GenBank/DDBJ databases">
        <title>The genome of dimorphic prosthecate Glycocaulis alkaliphilus 6b-8t, isolated from crude oil dictates its adaptability in petroleum environments.</title>
        <authorList>
            <person name="Wu X.-L."/>
            <person name="Geng S."/>
        </authorList>
    </citation>
    <scope>NUCLEOTIDE SEQUENCE [LARGE SCALE GENOMIC DNA]</scope>
    <source>
        <strain evidence="1 2">6B-8</strain>
    </source>
</reference>
<evidence type="ECO:0000313" key="2">
    <source>
        <dbReference type="Proteomes" id="UP000286954"/>
    </source>
</evidence>